<dbReference type="SMART" id="SM00342">
    <property type="entry name" value="HTH_ARAC"/>
    <property type="match status" value="1"/>
</dbReference>
<keyword evidence="2" id="KW-0238">DNA-binding</keyword>
<gene>
    <name evidence="5" type="ORF">AB2B41_14065</name>
</gene>
<keyword evidence="6" id="KW-1185">Reference proteome</keyword>
<dbReference type="RefSeq" id="WP_367878438.1">
    <property type="nucleotide sequence ID" value="NZ_JBFNXX010000010.1"/>
</dbReference>
<dbReference type="EMBL" id="JBFNXX010000010">
    <property type="protein sequence ID" value="MEW9920736.1"/>
    <property type="molecule type" value="Genomic_DNA"/>
</dbReference>
<reference evidence="5 6" key="1">
    <citation type="submission" date="2024-07" db="EMBL/GenBank/DDBJ databases">
        <title>Marimonas sp.nov., isolated from tidal-flat sediment.</title>
        <authorList>
            <person name="Jayan J.N."/>
            <person name="Lee S.S."/>
        </authorList>
    </citation>
    <scope>NUCLEOTIDE SEQUENCE [LARGE SCALE GENOMIC DNA]</scope>
    <source>
        <strain evidence="5 6">MJW-29</strain>
    </source>
</reference>
<dbReference type="Proteomes" id="UP001556098">
    <property type="component" value="Unassembled WGS sequence"/>
</dbReference>
<dbReference type="SUPFAM" id="SSF46689">
    <property type="entry name" value="Homeodomain-like"/>
    <property type="match status" value="1"/>
</dbReference>
<evidence type="ECO:0000256" key="3">
    <source>
        <dbReference type="ARBA" id="ARBA00023163"/>
    </source>
</evidence>
<dbReference type="SUPFAM" id="SSF51215">
    <property type="entry name" value="Regulatory protein AraC"/>
    <property type="match status" value="1"/>
</dbReference>
<dbReference type="Gene3D" id="1.10.10.60">
    <property type="entry name" value="Homeodomain-like"/>
    <property type="match status" value="1"/>
</dbReference>
<evidence type="ECO:0000313" key="6">
    <source>
        <dbReference type="Proteomes" id="UP001556098"/>
    </source>
</evidence>
<feature type="domain" description="HTH araC/xylS-type" evidence="4">
    <location>
        <begin position="164"/>
        <end position="262"/>
    </location>
</feature>
<protein>
    <submittedName>
        <fullName evidence="5">Helix-turn-helix domain-containing protein</fullName>
    </submittedName>
</protein>
<sequence length="262" mass="29149">MQTPPQDIQIRNLARFSQGQDWRVRLLHDRPHHLLLWITRGQGRIILDGLRRGTGAHNAIFVPAGHPFALDLGRQSTGLAVVLPQEVPLHLPQIPRHLRIRDVQTQTELTGLIEAAAREDTAKRPLVNDALEAHAALISVWLRRQILSDEHIPEKRNAAARLSKRFCDMLPTRYRSGDTMADYAADLGVTPTHLTRAVKSATGKTAADLLTERVLHEARRLLADTSEPAQRIAAYLGIGSAAYFTRFIQHHTGATPSKSRGT</sequence>
<dbReference type="InterPro" id="IPR009057">
    <property type="entry name" value="Homeodomain-like_sf"/>
</dbReference>
<keyword evidence="1" id="KW-0805">Transcription regulation</keyword>
<dbReference type="PANTHER" id="PTHR43280:SF32">
    <property type="entry name" value="TRANSCRIPTIONAL REGULATORY PROTEIN"/>
    <property type="match status" value="1"/>
</dbReference>
<dbReference type="InterPro" id="IPR018060">
    <property type="entry name" value="HTH_AraC"/>
</dbReference>
<comment type="caution">
    <text evidence="5">The sequence shown here is derived from an EMBL/GenBank/DDBJ whole genome shotgun (WGS) entry which is preliminary data.</text>
</comment>
<evidence type="ECO:0000256" key="1">
    <source>
        <dbReference type="ARBA" id="ARBA00023015"/>
    </source>
</evidence>
<name>A0ABV3RP32_9RHOB</name>
<keyword evidence="3" id="KW-0804">Transcription</keyword>
<dbReference type="PANTHER" id="PTHR43280">
    <property type="entry name" value="ARAC-FAMILY TRANSCRIPTIONAL REGULATOR"/>
    <property type="match status" value="1"/>
</dbReference>
<proteinExistence type="predicted"/>
<organism evidence="5 6">
    <name type="scientific">Sulfitobacter sediminis</name>
    <dbReference type="NCBI Taxonomy" id="3234186"/>
    <lineage>
        <taxon>Bacteria</taxon>
        <taxon>Pseudomonadati</taxon>
        <taxon>Pseudomonadota</taxon>
        <taxon>Alphaproteobacteria</taxon>
        <taxon>Rhodobacterales</taxon>
        <taxon>Roseobacteraceae</taxon>
        <taxon>Sulfitobacter</taxon>
    </lineage>
</organism>
<evidence type="ECO:0000256" key="2">
    <source>
        <dbReference type="ARBA" id="ARBA00023125"/>
    </source>
</evidence>
<dbReference type="InterPro" id="IPR037923">
    <property type="entry name" value="HTH-like"/>
</dbReference>
<dbReference type="PROSITE" id="PS01124">
    <property type="entry name" value="HTH_ARAC_FAMILY_2"/>
    <property type="match status" value="1"/>
</dbReference>
<accession>A0ABV3RP32</accession>
<evidence type="ECO:0000259" key="4">
    <source>
        <dbReference type="PROSITE" id="PS01124"/>
    </source>
</evidence>
<dbReference type="Pfam" id="PF12833">
    <property type="entry name" value="HTH_18"/>
    <property type="match status" value="1"/>
</dbReference>
<evidence type="ECO:0000313" key="5">
    <source>
        <dbReference type="EMBL" id="MEW9920736.1"/>
    </source>
</evidence>